<evidence type="ECO:0000313" key="3">
    <source>
        <dbReference type="Proteomes" id="UP000681967"/>
    </source>
</evidence>
<reference evidence="2" key="1">
    <citation type="submission" date="2021-02" db="EMBL/GenBank/DDBJ databases">
        <authorList>
            <person name="Nowell W R."/>
        </authorList>
    </citation>
    <scope>NUCLEOTIDE SEQUENCE</scope>
</reference>
<feature type="non-terminal residue" evidence="2">
    <location>
        <position position="234"/>
    </location>
</feature>
<feature type="region of interest" description="Disordered" evidence="1">
    <location>
        <begin position="204"/>
        <end position="234"/>
    </location>
</feature>
<organism evidence="2 3">
    <name type="scientific">Rotaria magnacalcarata</name>
    <dbReference type="NCBI Taxonomy" id="392030"/>
    <lineage>
        <taxon>Eukaryota</taxon>
        <taxon>Metazoa</taxon>
        <taxon>Spiralia</taxon>
        <taxon>Gnathifera</taxon>
        <taxon>Rotifera</taxon>
        <taxon>Eurotatoria</taxon>
        <taxon>Bdelloidea</taxon>
        <taxon>Philodinida</taxon>
        <taxon>Philodinidae</taxon>
        <taxon>Rotaria</taxon>
    </lineage>
</organism>
<sequence>QDLHYDSPDACLNFNDFGFTYVNNYCKFQTEPFQTIDGESSMKCVECTIHNARVTPKADCQKNAICLILKFPDNYVFEEFFTEHRLLLKNLFPKPISGSDIKINVFISEYYITTINNEYTNSKLNIDFPELDLRIYYFSTQSKKSILEVDNTPFSIKFRRLTITVNCTMGTGLVNYVIHGHSVNARPARKSDCHDVRSKQTIKISTTHTSTTTSSTTTTTTTTATTATTTTTTT</sequence>
<evidence type="ECO:0000313" key="2">
    <source>
        <dbReference type="EMBL" id="CAF5090164.1"/>
    </source>
</evidence>
<dbReference type="AlphaFoldDB" id="A0A8S3EWY9"/>
<name>A0A8S3EWY9_9BILA</name>
<proteinExistence type="predicted"/>
<gene>
    <name evidence="2" type="ORF">BYL167_LOCUS63050</name>
</gene>
<accession>A0A8S3EWY9</accession>
<protein>
    <submittedName>
        <fullName evidence="2">Uncharacterized protein</fullName>
    </submittedName>
</protein>
<feature type="non-terminal residue" evidence="2">
    <location>
        <position position="1"/>
    </location>
</feature>
<feature type="compositionally biased region" description="Low complexity" evidence="1">
    <location>
        <begin position="205"/>
        <end position="234"/>
    </location>
</feature>
<dbReference type="Proteomes" id="UP000681967">
    <property type="component" value="Unassembled WGS sequence"/>
</dbReference>
<dbReference type="EMBL" id="CAJOBH010235839">
    <property type="protein sequence ID" value="CAF5090164.1"/>
    <property type="molecule type" value="Genomic_DNA"/>
</dbReference>
<comment type="caution">
    <text evidence="2">The sequence shown here is derived from an EMBL/GenBank/DDBJ whole genome shotgun (WGS) entry which is preliminary data.</text>
</comment>
<evidence type="ECO:0000256" key="1">
    <source>
        <dbReference type="SAM" id="MobiDB-lite"/>
    </source>
</evidence>